<keyword evidence="5 9" id="KW-0418">Kinase</keyword>
<comment type="catalytic activity">
    <reaction evidence="9">
        <text>hydrogenselenide + ATP + H2O = selenophosphate + AMP + phosphate + 2 H(+)</text>
        <dbReference type="Rhea" id="RHEA:18737"/>
        <dbReference type="ChEBI" id="CHEBI:15377"/>
        <dbReference type="ChEBI" id="CHEBI:15378"/>
        <dbReference type="ChEBI" id="CHEBI:16144"/>
        <dbReference type="ChEBI" id="CHEBI:29317"/>
        <dbReference type="ChEBI" id="CHEBI:30616"/>
        <dbReference type="ChEBI" id="CHEBI:43474"/>
        <dbReference type="ChEBI" id="CHEBI:456215"/>
        <dbReference type="EC" id="2.7.9.3"/>
    </reaction>
</comment>
<dbReference type="InterPro" id="IPR004536">
    <property type="entry name" value="SPS/SelD"/>
</dbReference>
<feature type="domain" description="PurM-like N-terminal" evidence="10">
    <location>
        <begin position="19"/>
        <end position="125"/>
    </location>
</feature>
<dbReference type="InterPro" id="IPR036676">
    <property type="entry name" value="PurM-like_C_sf"/>
</dbReference>
<comment type="cofactor">
    <cofactor evidence="9">
        <name>Mg(2+)</name>
        <dbReference type="ChEBI" id="CHEBI:18420"/>
    </cofactor>
    <text evidence="9">Binds 1 Mg(2+) ion per monomer.</text>
</comment>
<dbReference type="CDD" id="cd02195">
    <property type="entry name" value="SelD"/>
    <property type="match status" value="1"/>
</dbReference>
<evidence type="ECO:0000256" key="1">
    <source>
        <dbReference type="ARBA" id="ARBA00008026"/>
    </source>
</evidence>
<evidence type="ECO:0000256" key="4">
    <source>
        <dbReference type="ARBA" id="ARBA00022741"/>
    </source>
</evidence>
<comment type="similarity">
    <text evidence="1 9">Belongs to the selenophosphate synthase 1 family. Class I subfamily.</text>
</comment>
<feature type="binding site" evidence="9">
    <location>
        <position position="20"/>
    </location>
    <ligand>
        <name>Mg(2+)</name>
        <dbReference type="ChEBI" id="CHEBI:18420"/>
    </ligand>
</feature>
<feature type="binding site" description="in other chain" evidence="9">
    <location>
        <begin position="17"/>
        <end position="19"/>
    </location>
    <ligand>
        <name>ATP</name>
        <dbReference type="ChEBI" id="CHEBI:30616"/>
        <note>ligand shared between dimeric partners</note>
    </ligand>
</feature>
<dbReference type="GO" id="GO:0005524">
    <property type="term" value="F:ATP binding"/>
    <property type="evidence" value="ECO:0007669"/>
    <property type="project" value="UniProtKB-UniRule"/>
</dbReference>
<evidence type="ECO:0000256" key="6">
    <source>
        <dbReference type="ARBA" id="ARBA00022840"/>
    </source>
</evidence>
<feature type="binding site" description="in other chain" evidence="9">
    <location>
        <position position="37"/>
    </location>
    <ligand>
        <name>ATP</name>
        <dbReference type="ChEBI" id="CHEBI:30616"/>
        <note>ligand shared between dimeric partners</note>
    </ligand>
</feature>
<evidence type="ECO:0000256" key="5">
    <source>
        <dbReference type="ARBA" id="ARBA00022777"/>
    </source>
</evidence>
<evidence type="ECO:0000313" key="12">
    <source>
        <dbReference type="EMBL" id="KPV42604.1"/>
    </source>
</evidence>
<feature type="binding site" evidence="9">
    <location>
        <begin position="108"/>
        <end position="110"/>
    </location>
    <ligand>
        <name>ATP</name>
        <dbReference type="ChEBI" id="CHEBI:30616"/>
        <note>ligand shared between dimeric partners</note>
    </ligand>
</feature>
<evidence type="ECO:0000256" key="7">
    <source>
        <dbReference type="ARBA" id="ARBA00022842"/>
    </source>
</evidence>
<dbReference type="Gene3D" id="3.30.1330.10">
    <property type="entry name" value="PurM-like, N-terminal domain"/>
    <property type="match status" value="1"/>
</dbReference>
<dbReference type="InterPro" id="IPR016188">
    <property type="entry name" value="PurM-like_N"/>
</dbReference>
<evidence type="ECO:0000256" key="9">
    <source>
        <dbReference type="HAMAP-Rule" id="MF_00625"/>
    </source>
</evidence>
<comment type="subunit">
    <text evidence="9">Homodimer.</text>
</comment>
<keyword evidence="13" id="KW-1185">Reference proteome</keyword>
<dbReference type="GO" id="GO:0000287">
    <property type="term" value="F:magnesium ion binding"/>
    <property type="evidence" value="ECO:0007669"/>
    <property type="project" value="UniProtKB-UniRule"/>
</dbReference>
<keyword evidence="4 9" id="KW-0547">Nucleotide-binding</keyword>
<dbReference type="PIRSF" id="PIRSF036407">
    <property type="entry name" value="Selenphspht_syn"/>
    <property type="match status" value="1"/>
</dbReference>
<dbReference type="Proteomes" id="UP000050482">
    <property type="component" value="Unassembled WGS sequence"/>
</dbReference>
<comment type="caution">
    <text evidence="9">Lacks conserved residue(s) required for the propagation of feature annotation.</text>
</comment>
<dbReference type="Pfam" id="PF02769">
    <property type="entry name" value="AIRS_C"/>
    <property type="match status" value="1"/>
</dbReference>
<keyword evidence="3 9" id="KW-0479">Metal-binding</keyword>
<dbReference type="GO" id="GO:0004756">
    <property type="term" value="F:selenide, water dikinase activity"/>
    <property type="evidence" value="ECO:0007669"/>
    <property type="project" value="UniProtKB-UniRule"/>
</dbReference>
<organism evidence="12 13">
    <name type="scientific">Alicyclobacillus ferrooxydans</name>
    <dbReference type="NCBI Taxonomy" id="471514"/>
    <lineage>
        <taxon>Bacteria</taxon>
        <taxon>Bacillati</taxon>
        <taxon>Bacillota</taxon>
        <taxon>Bacilli</taxon>
        <taxon>Bacillales</taxon>
        <taxon>Alicyclobacillaceae</taxon>
        <taxon>Alicyclobacillus</taxon>
    </lineage>
</organism>
<dbReference type="InterPro" id="IPR023061">
    <property type="entry name" value="SelD_I"/>
</dbReference>
<keyword evidence="7 9" id="KW-0460">Magnesium</keyword>
<dbReference type="EC" id="2.7.9.3" evidence="9"/>
<comment type="caution">
    <text evidence="12">The sequence shown here is derived from an EMBL/GenBank/DDBJ whole genome shotgun (WGS) entry which is preliminary data.</text>
</comment>
<dbReference type="PANTHER" id="PTHR10256">
    <property type="entry name" value="SELENIDE, WATER DIKINASE"/>
    <property type="match status" value="1"/>
</dbReference>
<dbReference type="SUPFAM" id="SSF56042">
    <property type="entry name" value="PurM C-terminal domain-like"/>
    <property type="match status" value="1"/>
</dbReference>
<dbReference type="HAMAP" id="MF_00625">
    <property type="entry name" value="SelD"/>
    <property type="match status" value="1"/>
</dbReference>
<dbReference type="Pfam" id="PF00586">
    <property type="entry name" value="AIRS"/>
    <property type="match status" value="1"/>
</dbReference>
<dbReference type="FunFam" id="3.30.1330.10:FF:000003">
    <property type="entry name" value="Selenide, water dikinase"/>
    <property type="match status" value="1"/>
</dbReference>
<dbReference type="FunFam" id="3.90.650.10:FF:000004">
    <property type="entry name" value="Selenide, water dikinase"/>
    <property type="match status" value="1"/>
</dbReference>
<comment type="function">
    <text evidence="9">Synthesizes selenophosphate from selenide and ATP.</text>
</comment>
<reference evidence="12 13" key="1">
    <citation type="submission" date="2015-09" db="EMBL/GenBank/DDBJ databases">
        <title>Draft genome sequence of Alicyclobacillus ferrooxydans DSM 22381.</title>
        <authorList>
            <person name="Hemp J."/>
        </authorList>
    </citation>
    <scope>NUCLEOTIDE SEQUENCE [LARGE SCALE GENOMIC DNA]</scope>
    <source>
        <strain evidence="12 13">TC-34</strain>
    </source>
</reference>
<evidence type="ECO:0000256" key="8">
    <source>
        <dbReference type="ARBA" id="ARBA00023266"/>
    </source>
</evidence>
<dbReference type="STRING" id="471514.AN477_16600"/>
<dbReference type="SUPFAM" id="SSF55326">
    <property type="entry name" value="PurM N-terminal domain-like"/>
    <property type="match status" value="1"/>
</dbReference>
<dbReference type="NCBIfam" id="NF002098">
    <property type="entry name" value="PRK00943.1"/>
    <property type="match status" value="1"/>
</dbReference>
<gene>
    <name evidence="9" type="primary">selD</name>
    <name evidence="12" type="ORF">AN477_16600</name>
</gene>
<dbReference type="PATRIC" id="rast|0.CDS.1"/>
<dbReference type="AlphaFoldDB" id="A0A0P9EUG6"/>
<evidence type="ECO:0000256" key="3">
    <source>
        <dbReference type="ARBA" id="ARBA00022723"/>
    </source>
</evidence>
<feature type="binding site" evidence="9">
    <location>
        <position position="60"/>
    </location>
    <ligand>
        <name>Mg(2+)</name>
        <dbReference type="ChEBI" id="CHEBI:18420"/>
    </ligand>
</feature>
<dbReference type="EMBL" id="LJCO01000072">
    <property type="protein sequence ID" value="KPV42604.1"/>
    <property type="molecule type" value="Genomic_DNA"/>
</dbReference>
<dbReference type="InterPro" id="IPR036921">
    <property type="entry name" value="PurM-like_N_sf"/>
</dbReference>
<feature type="binding site" evidence="9">
    <location>
        <position position="196"/>
    </location>
    <ligand>
        <name>Mg(2+)</name>
        <dbReference type="ChEBI" id="CHEBI:18420"/>
    </ligand>
</feature>
<evidence type="ECO:0000256" key="2">
    <source>
        <dbReference type="ARBA" id="ARBA00022679"/>
    </source>
</evidence>
<dbReference type="InterPro" id="IPR010918">
    <property type="entry name" value="PurM-like_C_dom"/>
</dbReference>
<dbReference type="GO" id="GO:0016260">
    <property type="term" value="P:selenocysteine biosynthetic process"/>
    <property type="evidence" value="ECO:0007669"/>
    <property type="project" value="InterPro"/>
</dbReference>
<proteinExistence type="inferred from homology"/>
<feature type="domain" description="PurM-like C-terminal" evidence="11">
    <location>
        <begin position="138"/>
        <end position="310"/>
    </location>
</feature>
<accession>A0A0P9EUG6</accession>
<evidence type="ECO:0000259" key="10">
    <source>
        <dbReference type="Pfam" id="PF00586"/>
    </source>
</evidence>
<protein>
    <recommendedName>
        <fullName evidence="9">Selenide, water dikinase</fullName>
        <ecNumber evidence="9">2.7.9.3</ecNumber>
    </recommendedName>
    <alternativeName>
        <fullName evidence="9">Selenium donor protein</fullName>
    </alternativeName>
    <alternativeName>
        <fullName evidence="9">Selenophosphate synthase</fullName>
    </alternativeName>
</protein>
<keyword evidence="2 9" id="KW-0808">Transferase</keyword>
<evidence type="ECO:0000313" key="13">
    <source>
        <dbReference type="Proteomes" id="UP000050482"/>
    </source>
</evidence>
<evidence type="ECO:0000259" key="11">
    <source>
        <dbReference type="Pfam" id="PF02769"/>
    </source>
</evidence>
<dbReference type="GO" id="GO:0005737">
    <property type="term" value="C:cytoplasm"/>
    <property type="evidence" value="ECO:0007669"/>
    <property type="project" value="TreeGrafter"/>
</dbReference>
<feature type="binding site" description="in other chain" evidence="9">
    <location>
        <position position="60"/>
    </location>
    <ligand>
        <name>ATP</name>
        <dbReference type="ChEBI" id="CHEBI:30616"/>
        <note>ligand shared between dimeric partners</note>
    </ligand>
</feature>
<name>A0A0P9EUG6_9BACL</name>
<dbReference type="NCBIfam" id="TIGR00476">
    <property type="entry name" value="selD"/>
    <property type="match status" value="1"/>
</dbReference>
<keyword evidence="6 9" id="KW-0067">ATP-binding</keyword>
<dbReference type="Gene3D" id="3.90.650.10">
    <property type="entry name" value="PurM-like C-terminal domain"/>
    <property type="match status" value="1"/>
</dbReference>
<keyword evidence="8 9" id="KW-0711">Selenium</keyword>
<dbReference type="PANTHER" id="PTHR10256:SF0">
    <property type="entry name" value="INACTIVE SELENIDE, WATER DIKINASE-LIKE PROTEIN-RELATED"/>
    <property type="match status" value="1"/>
</dbReference>
<sequence length="320" mass="33469">MVNLPMSDPNLLVGMQTHDDAGVYRLSDELALVQTVDYFTPIVDDPYMFGRIAAANAFSDIYAMGATPITAMNIVGYPISKLPPETLAKILQGGADTVREAGAVLMGGHSIDDTDPKYGLAVTGTCHPNNIWTNAGAQPGDALVLTKPIGIGIITTAIKQGLTIPDEEQQVATVMATLNRVAADTAKHYSVHACTDITGFGLLGHVLEVAQGSSATVRIAAKSVPVLGNAFVFAEQGAVPGGSKRNLDYVRSTTTFDSDVSELWQIVLADAITSGGLLVAVPEEEAGRLVEELQENGVTWAAKIGEVVAPVKGADVIVSL</sequence>